<accession>A0A5D0UER1</accession>
<dbReference type="RefSeq" id="WP_148349900.1">
    <property type="nucleotide sequence ID" value="NZ_JBHSBF010000025.1"/>
</dbReference>
<name>A0A5D0UER1_9ACTN</name>
<dbReference type="EMBL" id="VSFF01000004">
    <property type="protein sequence ID" value="TYC16105.1"/>
    <property type="molecule type" value="Genomic_DNA"/>
</dbReference>
<comment type="caution">
    <text evidence="2">The sequence shown here is derived from an EMBL/GenBank/DDBJ whole genome shotgun (WGS) entry which is preliminary data.</text>
</comment>
<dbReference type="OrthoDB" id="3322815at2"/>
<reference evidence="2 3" key="1">
    <citation type="submission" date="2019-08" db="EMBL/GenBank/DDBJ databases">
        <title>Actinomadura sp. nov. CYP1-5 isolated from mountain soil.</title>
        <authorList>
            <person name="Songsumanus A."/>
            <person name="Kuncharoen N."/>
            <person name="Kudo T."/>
            <person name="Yuki M."/>
            <person name="Igarashi Y."/>
            <person name="Tanasupawat S."/>
        </authorList>
    </citation>
    <scope>NUCLEOTIDE SEQUENCE [LARGE SCALE GENOMIC DNA]</scope>
    <source>
        <strain evidence="2 3">GKU157</strain>
    </source>
</reference>
<evidence type="ECO:0000256" key="1">
    <source>
        <dbReference type="SAM" id="MobiDB-lite"/>
    </source>
</evidence>
<gene>
    <name evidence="2" type="ORF">FXF65_12385</name>
</gene>
<evidence type="ECO:0000313" key="3">
    <source>
        <dbReference type="Proteomes" id="UP000322634"/>
    </source>
</evidence>
<evidence type="ECO:0000313" key="2">
    <source>
        <dbReference type="EMBL" id="TYC16105.1"/>
    </source>
</evidence>
<keyword evidence="3" id="KW-1185">Reference proteome</keyword>
<dbReference type="Proteomes" id="UP000322634">
    <property type="component" value="Unassembled WGS sequence"/>
</dbReference>
<feature type="region of interest" description="Disordered" evidence="1">
    <location>
        <begin position="486"/>
        <end position="505"/>
    </location>
</feature>
<sequence>MTISHDGSVSFERLETPAVVKHITAISQSLDNQWLSRSLLAAARERGRITKTIEEENARQVRTEYLRTLLNAEKAVVNRAYFYNNPQVFRDFLDPKSQDYEAFRGMVEERTIIPFLLFEDSPVVPPAFARHERGWEAWLRVASDVEMGCLRLSWDTRGNELAVQRMFRKFHEYFQNLNQMEPSGLKRDFGLDDDGARALFDRLVEVGNLAFEKGNQREKVTREFLYQQAVTQEGTDNSKRLYRWDDPLALATKQIVDLKYNTNLGDTLQAYTLTPADSLRRSALQEDVRLLKEDADEVDAAELIQLVRNLTFDSVNDLLQAVPVIDELSLDDVWRVRRTGTWNKYRQSMAALLEGPSLETFVDEERGAPAVVGAYQRMIREAERISLARRKQAQQNRVQGIVQLAFDIGTLTVNVVFLPDSSIVHAVVGDLSALVGRGIVNVAVRIGVGRLVESRSREQVDNSVKILELRLANPHNAALELIKSLSDHPKWSPPPNGRDLSGADE</sequence>
<organism evidence="2 3">
    <name type="scientific">Actinomadura syzygii</name>
    <dbReference type="NCBI Taxonomy" id="1427538"/>
    <lineage>
        <taxon>Bacteria</taxon>
        <taxon>Bacillati</taxon>
        <taxon>Actinomycetota</taxon>
        <taxon>Actinomycetes</taxon>
        <taxon>Streptosporangiales</taxon>
        <taxon>Thermomonosporaceae</taxon>
        <taxon>Actinomadura</taxon>
    </lineage>
</organism>
<protein>
    <submittedName>
        <fullName evidence="2">Uncharacterized protein</fullName>
    </submittedName>
</protein>
<proteinExistence type="predicted"/>
<dbReference type="AlphaFoldDB" id="A0A5D0UER1"/>